<reference evidence="5" key="1">
    <citation type="journal article" date="2020" name="mSystems">
        <title>Genome- and Community-Level Interaction Insights into Carbon Utilization and Element Cycling Functions of Hydrothermarchaeota in Hydrothermal Sediment.</title>
        <authorList>
            <person name="Zhou Z."/>
            <person name="Liu Y."/>
            <person name="Xu W."/>
            <person name="Pan J."/>
            <person name="Luo Z.H."/>
            <person name="Li M."/>
        </authorList>
    </citation>
    <scope>NUCLEOTIDE SEQUENCE [LARGE SCALE GENOMIC DNA]</scope>
    <source>
        <strain evidence="5">HyVt-92</strain>
    </source>
</reference>
<keyword evidence="1" id="KW-0479">Metal-binding</keyword>
<dbReference type="EMBL" id="DRTT01000094">
    <property type="protein sequence ID" value="HHF98487.1"/>
    <property type="molecule type" value="Genomic_DNA"/>
</dbReference>
<evidence type="ECO:0000259" key="4">
    <source>
        <dbReference type="PROSITE" id="PS51379"/>
    </source>
</evidence>
<dbReference type="InterPro" id="IPR017900">
    <property type="entry name" value="4Fe4S_Fe_S_CS"/>
</dbReference>
<comment type="caution">
    <text evidence="5">The sequence shown here is derived from an EMBL/GenBank/DDBJ whole genome shotgun (WGS) entry which is preliminary data.</text>
</comment>
<evidence type="ECO:0000256" key="3">
    <source>
        <dbReference type="ARBA" id="ARBA00023014"/>
    </source>
</evidence>
<dbReference type="GO" id="GO:0046872">
    <property type="term" value="F:metal ion binding"/>
    <property type="evidence" value="ECO:0007669"/>
    <property type="project" value="UniProtKB-KW"/>
</dbReference>
<keyword evidence="2" id="KW-0408">Iron</keyword>
<accession>A0A7V5LYT9</accession>
<keyword evidence="3" id="KW-0411">Iron-sulfur</keyword>
<dbReference type="Gene3D" id="3.30.70.20">
    <property type="match status" value="1"/>
</dbReference>
<dbReference type="PROSITE" id="PS51379">
    <property type="entry name" value="4FE4S_FER_2"/>
    <property type="match status" value="1"/>
</dbReference>
<dbReference type="GO" id="GO:0051536">
    <property type="term" value="F:iron-sulfur cluster binding"/>
    <property type="evidence" value="ECO:0007669"/>
    <property type="project" value="UniProtKB-KW"/>
</dbReference>
<dbReference type="Proteomes" id="UP000886070">
    <property type="component" value="Unassembled WGS sequence"/>
</dbReference>
<dbReference type="PROSITE" id="PS00198">
    <property type="entry name" value="4FE4S_FER_1"/>
    <property type="match status" value="1"/>
</dbReference>
<dbReference type="AlphaFoldDB" id="A0A7V5LYT9"/>
<feature type="domain" description="4Fe-4S ferredoxin-type" evidence="4">
    <location>
        <begin position="2"/>
        <end position="31"/>
    </location>
</feature>
<sequence length="49" mass="5498">MGVVSTIEEKCKRCYTCIRNCPAKAIKVKNEQAKVIEELCISCGTCFRV</sequence>
<gene>
    <name evidence="5" type="ORF">ENL39_03250</name>
</gene>
<evidence type="ECO:0000256" key="2">
    <source>
        <dbReference type="ARBA" id="ARBA00023004"/>
    </source>
</evidence>
<organism evidence="5">
    <name type="scientific">Aerophobetes bacterium</name>
    <dbReference type="NCBI Taxonomy" id="2030807"/>
    <lineage>
        <taxon>Bacteria</taxon>
        <taxon>Candidatus Aerophobota</taxon>
    </lineage>
</organism>
<evidence type="ECO:0000313" key="5">
    <source>
        <dbReference type="EMBL" id="HHF98487.1"/>
    </source>
</evidence>
<name>A0A7V5LYT9_UNCAE</name>
<protein>
    <recommendedName>
        <fullName evidence="4">4Fe-4S ferredoxin-type domain-containing protein</fullName>
    </recommendedName>
</protein>
<feature type="non-terminal residue" evidence="5">
    <location>
        <position position="49"/>
    </location>
</feature>
<dbReference type="SUPFAM" id="SSF54862">
    <property type="entry name" value="4Fe-4S ferredoxins"/>
    <property type="match status" value="1"/>
</dbReference>
<proteinExistence type="predicted"/>
<dbReference type="InterPro" id="IPR017896">
    <property type="entry name" value="4Fe4S_Fe-S-bd"/>
</dbReference>
<dbReference type="Pfam" id="PF13237">
    <property type="entry name" value="Fer4_10"/>
    <property type="match status" value="1"/>
</dbReference>
<evidence type="ECO:0000256" key="1">
    <source>
        <dbReference type="ARBA" id="ARBA00022723"/>
    </source>
</evidence>